<keyword evidence="7 9" id="KW-1133">Transmembrane helix</keyword>
<feature type="transmembrane region" description="Helical" evidence="9">
    <location>
        <begin position="83"/>
        <end position="101"/>
    </location>
</feature>
<sequence length="430" mass="49124">MDRVIILECVLASLLRFWLSHSEYKQIIADRVEVSTPVNSWKRVLEGSVLYDEGIDPYKGDIFHETPFILVVSNWLMHNFSPTLICLIFIACDILTAVLLYKTAALFMNELFLKQEKEKGGYAPGTEDLHVTKDDIKTPPIYVLSAFLFNPYIICPCVAQSTTVFANFLLAATLYFMAARQRILCCLCLSAATVQSIYPISLIAPIYLYFYKPGQAIKTFLILVSYVLLFIAIFLFAFAQLDGGSWNYLNSVYGFVLTVPDLRPNVGLFWYFFTEMFEHFRPLFVCAFQINALFLYVVPLSFRLHEEPMLLATSLTALSAIFKSYPSVGDVGFYLSLLPMWKHLFHYMQQGFFVLCFLIGTSVFGPTVWHLWIYARSANANFYFGVTLAFATSQIFLITDILFAYIKRQFALAHGLERILDGKEAKLILD</sequence>
<dbReference type="EMBL" id="OU963869">
    <property type="protein sequence ID" value="CAH0394485.1"/>
    <property type="molecule type" value="Genomic_DNA"/>
</dbReference>
<evidence type="ECO:0000256" key="2">
    <source>
        <dbReference type="ARBA" id="ARBA00004687"/>
    </source>
</evidence>
<keyword evidence="5 9" id="KW-0812">Transmembrane</keyword>
<feature type="chain" id="PRO_5040170658" description="Phosphatidylinositol glycan anchor biosynthesis class U protein" evidence="10">
    <location>
        <begin position="23"/>
        <end position="430"/>
    </location>
</feature>
<feature type="transmembrane region" description="Helical" evidence="9">
    <location>
        <begin position="216"/>
        <end position="239"/>
    </location>
</feature>
<feature type="transmembrane region" description="Helical" evidence="9">
    <location>
        <begin position="348"/>
        <end position="375"/>
    </location>
</feature>
<name>A0A9P0F6V0_BEMTA</name>
<comment type="similarity">
    <text evidence="3">Belongs to the PIGU family.</text>
</comment>
<keyword evidence="12" id="KW-1185">Reference proteome</keyword>
<feature type="transmembrane region" description="Helical" evidence="9">
    <location>
        <begin position="382"/>
        <end position="406"/>
    </location>
</feature>
<evidence type="ECO:0000256" key="1">
    <source>
        <dbReference type="ARBA" id="ARBA00004477"/>
    </source>
</evidence>
<dbReference type="AlphaFoldDB" id="A0A9P0F6V0"/>
<evidence type="ECO:0000313" key="12">
    <source>
        <dbReference type="Proteomes" id="UP001152759"/>
    </source>
</evidence>
<dbReference type="GO" id="GO:0016255">
    <property type="term" value="P:attachment of GPI anchor to protein"/>
    <property type="evidence" value="ECO:0007669"/>
    <property type="project" value="InterPro"/>
</dbReference>
<gene>
    <name evidence="11" type="ORF">BEMITA_LOCUS12778</name>
</gene>
<dbReference type="InterPro" id="IPR009600">
    <property type="entry name" value="PIG-U"/>
</dbReference>
<proteinExistence type="inferred from homology"/>
<keyword evidence="6" id="KW-0256">Endoplasmic reticulum</keyword>
<dbReference type="PANTHER" id="PTHR13121:SF0">
    <property type="entry name" value="PHOSPHATIDYLINOSITOL GLYCAN ANCHOR BIOSYNTHESIS CLASS U PROTEIN"/>
    <property type="match status" value="1"/>
</dbReference>
<keyword evidence="8 9" id="KW-0472">Membrane</keyword>
<evidence type="ECO:0008006" key="13">
    <source>
        <dbReference type="Google" id="ProtNLM"/>
    </source>
</evidence>
<feature type="signal peptide" evidence="10">
    <location>
        <begin position="1"/>
        <end position="22"/>
    </location>
</feature>
<dbReference type="KEGG" id="btab:109032591"/>
<keyword evidence="10" id="KW-0732">Signal</keyword>
<organism evidence="11 12">
    <name type="scientific">Bemisia tabaci</name>
    <name type="common">Sweetpotato whitefly</name>
    <name type="synonym">Aleurodes tabaci</name>
    <dbReference type="NCBI Taxonomy" id="7038"/>
    <lineage>
        <taxon>Eukaryota</taxon>
        <taxon>Metazoa</taxon>
        <taxon>Ecdysozoa</taxon>
        <taxon>Arthropoda</taxon>
        <taxon>Hexapoda</taxon>
        <taxon>Insecta</taxon>
        <taxon>Pterygota</taxon>
        <taxon>Neoptera</taxon>
        <taxon>Paraneoptera</taxon>
        <taxon>Hemiptera</taxon>
        <taxon>Sternorrhyncha</taxon>
        <taxon>Aleyrodoidea</taxon>
        <taxon>Aleyrodidae</taxon>
        <taxon>Aleyrodinae</taxon>
        <taxon>Bemisia</taxon>
    </lineage>
</organism>
<comment type="subcellular location">
    <subcellularLocation>
        <location evidence="1">Endoplasmic reticulum membrane</location>
        <topology evidence="1">Multi-pass membrane protein</topology>
    </subcellularLocation>
</comment>
<feature type="transmembrane region" description="Helical" evidence="9">
    <location>
        <begin position="251"/>
        <end position="273"/>
    </location>
</feature>
<protein>
    <recommendedName>
        <fullName evidence="13">Phosphatidylinositol glycan anchor biosynthesis class U protein</fullName>
    </recommendedName>
</protein>
<dbReference type="PANTHER" id="PTHR13121">
    <property type="entry name" value="GPI TRANSAMIDASE COMPONENT PIG-U"/>
    <property type="match status" value="1"/>
</dbReference>
<dbReference type="GO" id="GO:0042765">
    <property type="term" value="C:GPI-anchor transamidase complex"/>
    <property type="evidence" value="ECO:0007669"/>
    <property type="project" value="InterPro"/>
</dbReference>
<evidence type="ECO:0000256" key="4">
    <source>
        <dbReference type="ARBA" id="ARBA00022502"/>
    </source>
</evidence>
<evidence type="ECO:0000256" key="10">
    <source>
        <dbReference type="SAM" id="SignalP"/>
    </source>
</evidence>
<evidence type="ECO:0000256" key="5">
    <source>
        <dbReference type="ARBA" id="ARBA00022692"/>
    </source>
</evidence>
<evidence type="ECO:0000256" key="7">
    <source>
        <dbReference type="ARBA" id="ARBA00022989"/>
    </source>
</evidence>
<dbReference type="GO" id="GO:0006506">
    <property type="term" value="P:GPI anchor biosynthetic process"/>
    <property type="evidence" value="ECO:0007669"/>
    <property type="project" value="UniProtKB-KW"/>
</dbReference>
<accession>A0A9P0F6V0</accession>
<keyword evidence="4" id="KW-0337">GPI-anchor biosynthesis</keyword>
<reference evidence="11" key="1">
    <citation type="submission" date="2021-12" db="EMBL/GenBank/DDBJ databases">
        <authorList>
            <person name="King R."/>
        </authorList>
    </citation>
    <scope>NUCLEOTIDE SEQUENCE</scope>
</reference>
<feature type="transmembrane region" description="Helical" evidence="9">
    <location>
        <begin position="149"/>
        <end position="176"/>
    </location>
</feature>
<comment type="pathway">
    <text evidence="2">Glycolipid biosynthesis; glycosylphosphatidylinositol-anchor biosynthesis.</text>
</comment>
<dbReference type="Proteomes" id="UP001152759">
    <property type="component" value="Chromosome 8"/>
</dbReference>
<evidence type="ECO:0000256" key="9">
    <source>
        <dbReference type="SAM" id="Phobius"/>
    </source>
</evidence>
<evidence type="ECO:0000256" key="8">
    <source>
        <dbReference type="ARBA" id="ARBA00023136"/>
    </source>
</evidence>
<evidence type="ECO:0000256" key="3">
    <source>
        <dbReference type="ARBA" id="ARBA00010026"/>
    </source>
</evidence>
<dbReference type="Pfam" id="PF06728">
    <property type="entry name" value="PIG-U"/>
    <property type="match status" value="1"/>
</dbReference>
<feature type="transmembrane region" description="Helical" evidence="9">
    <location>
        <begin position="279"/>
        <end position="298"/>
    </location>
</feature>
<evidence type="ECO:0000256" key="6">
    <source>
        <dbReference type="ARBA" id="ARBA00022824"/>
    </source>
</evidence>
<evidence type="ECO:0000313" key="11">
    <source>
        <dbReference type="EMBL" id="CAH0394485.1"/>
    </source>
</evidence>
<feature type="transmembrane region" description="Helical" evidence="9">
    <location>
        <begin position="310"/>
        <end position="328"/>
    </location>
</feature>